<dbReference type="EMBL" id="JAOTLW010000039">
    <property type="protein sequence ID" value="MDI5834240.1"/>
    <property type="molecule type" value="Genomic_DNA"/>
</dbReference>
<dbReference type="PROSITE" id="PS51318">
    <property type="entry name" value="TAT"/>
    <property type="match status" value="1"/>
</dbReference>
<dbReference type="Proteomes" id="UP001159075">
    <property type="component" value="Unassembled WGS sequence"/>
</dbReference>
<evidence type="ECO:0000313" key="3">
    <source>
        <dbReference type="EMBL" id="MDG5902177.1"/>
    </source>
</evidence>
<dbReference type="NCBIfam" id="TIGR01409">
    <property type="entry name" value="TAT_signal_seq"/>
    <property type="match status" value="1"/>
</dbReference>
<evidence type="ECO:0000313" key="7">
    <source>
        <dbReference type="Proteomes" id="UP001187859"/>
    </source>
</evidence>
<evidence type="ECO:0000256" key="1">
    <source>
        <dbReference type="ARBA" id="ARBA00022729"/>
    </source>
</evidence>
<keyword evidence="6" id="KW-1185">Reference proteome</keyword>
<gene>
    <name evidence="3" type="ORF">E2650_20215</name>
    <name evidence="4" type="ORF">ODY93_21900</name>
    <name evidence="5" type="ORF">QM089_20620</name>
</gene>
<reference evidence="3" key="2">
    <citation type="submission" date="2019-04" db="EMBL/GenBank/DDBJ databases">
        <authorList>
            <person name="Zou H."/>
        </authorList>
    </citation>
    <scope>NUCLEOTIDE SEQUENCE</scope>
    <source>
        <strain evidence="3">2015oxa</strain>
    </source>
</reference>
<dbReference type="NCBIfam" id="TIGR02811">
    <property type="entry name" value="formate_TAT"/>
    <property type="match status" value="1"/>
</dbReference>
<dbReference type="EMBL" id="SUNE01000027">
    <property type="protein sequence ID" value="MDG5902177.1"/>
    <property type="molecule type" value="Genomic_DNA"/>
</dbReference>
<evidence type="ECO:0000313" key="5">
    <source>
        <dbReference type="EMBL" id="MDV5392603.1"/>
    </source>
</evidence>
<reference evidence="5" key="4">
    <citation type="submission" date="2023-05" db="EMBL/GenBank/DDBJ databases">
        <title>Colonisation of extended spectrum b-lactamase- and carbapenemase-producing bacteria on hospital surfaces from low- and middle-income countries.</title>
        <authorList>
            <person name="Nieto-Rosado M."/>
            <person name="Sands K."/>
            <person name="Iregbu K."/>
            <person name="Zahra R."/>
            <person name="Mazarati J.B."/>
            <person name="Mehtar S."/>
            <person name="Barnards-Group B."/>
            <person name="Walsh T.R."/>
        </authorList>
    </citation>
    <scope>NUCLEOTIDE SEQUENCE</scope>
    <source>
        <strain evidence="5">PP-E493</strain>
    </source>
</reference>
<dbReference type="InterPro" id="IPR006311">
    <property type="entry name" value="TAT_signal"/>
</dbReference>
<reference evidence="4 6" key="3">
    <citation type="submission" date="2022-09" db="EMBL/GenBank/DDBJ databases">
        <title>The outer-membrane cytochrome OmcA is essential for infection of Shewanella oneidensis by a zebrafish-associated bacteriophage.</title>
        <authorList>
            <person name="Grenfell A.W."/>
            <person name="Intile P."/>
            <person name="Mcfarlane J."/>
            <person name="Leung D."/>
            <person name="Abdalla K."/>
            <person name="Wold M."/>
            <person name="Kees E."/>
            <person name="Gralnick J."/>
        </authorList>
    </citation>
    <scope>NUCLEOTIDE SEQUENCE [LARGE SCALE GENOMIC DNA]</scope>
    <source>
        <strain evidence="4 6">NF-5</strain>
    </source>
</reference>
<dbReference type="GeneID" id="75186856"/>
<feature type="signal peptide" evidence="2">
    <location>
        <begin position="1"/>
        <end position="28"/>
    </location>
</feature>
<dbReference type="AlphaFoldDB" id="A0A073KWJ8"/>
<dbReference type="RefSeq" id="WP_037423451.1">
    <property type="nucleotide sequence ID" value="NZ_AP025014.1"/>
</dbReference>
<dbReference type="InterPro" id="IPR014177">
    <property type="entry name" value="Formate_DH_TAT-contain"/>
</dbReference>
<feature type="chain" id="PRO_5011841567" evidence="2">
    <location>
        <begin position="29"/>
        <end position="66"/>
    </location>
</feature>
<evidence type="ECO:0000256" key="2">
    <source>
        <dbReference type="SAM" id="SignalP"/>
    </source>
</evidence>
<dbReference type="EMBL" id="JASGOQ010000001">
    <property type="protein sequence ID" value="MDV5392603.1"/>
    <property type="molecule type" value="Genomic_DNA"/>
</dbReference>
<protein>
    <submittedName>
        <fullName evidence="5">Twin-arginine translocation signal domain-containing protein</fullName>
    </submittedName>
</protein>
<accession>A0A073KWJ8</accession>
<organism evidence="5 7">
    <name type="scientific">Shewanella xiamenensis</name>
    <dbReference type="NCBI Taxonomy" id="332186"/>
    <lineage>
        <taxon>Bacteria</taxon>
        <taxon>Pseudomonadati</taxon>
        <taxon>Pseudomonadota</taxon>
        <taxon>Gammaproteobacteria</taxon>
        <taxon>Alteromonadales</taxon>
        <taxon>Shewanellaceae</taxon>
        <taxon>Shewanella</taxon>
    </lineage>
</organism>
<dbReference type="Proteomes" id="UP001187859">
    <property type="component" value="Unassembled WGS sequence"/>
</dbReference>
<dbReference type="PIRSF" id="PIRSF036704">
    <property type="entry name" value="UCP036704"/>
    <property type="match status" value="1"/>
</dbReference>
<dbReference type="Proteomes" id="UP001152518">
    <property type="component" value="Unassembled WGS sequence"/>
</dbReference>
<name>A0A073KWJ8_9GAMM</name>
<dbReference type="OrthoDB" id="6121375at2"/>
<evidence type="ECO:0000313" key="4">
    <source>
        <dbReference type="EMBL" id="MDI5834240.1"/>
    </source>
</evidence>
<dbReference type="InterPro" id="IPR019546">
    <property type="entry name" value="TAT_signal_bac_arc"/>
</dbReference>
<evidence type="ECO:0000313" key="6">
    <source>
        <dbReference type="Proteomes" id="UP001159075"/>
    </source>
</evidence>
<comment type="caution">
    <text evidence="5">The sequence shown here is derived from an EMBL/GenBank/DDBJ whole genome shotgun (WGS) entry which is preliminary data.</text>
</comment>
<reference evidence="3" key="1">
    <citation type="journal article" date="2019" name="Int J Environ Res Public Health">
        <title>Characterization of Chromosome-Mediated BlaOXA-894 in Shewanella xiamenensis Isolated from Pig Wastewater.</title>
        <authorList>
            <person name="Zou H."/>
            <person name="Zhou Z."/>
            <person name="Xia H."/>
            <person name="Zhao Q."/>
            <person name="Li X."/>
        </authorList>
    </citation>
    <scope>NUCLEOTIDE SEQUENCE</scope>
    <source>
        <strain evidence="3">2015oxa</strain>
    </source>
</reference>
<keyword evidence="1 2" id="KW-0732">Signal</keyword>
<sequence length="66" mass="6951">MKQQPSDLTRRSLLKALTVGSVAGAAIAATGISAAQASESSKVTTKEPKGYHETAHIISYYDSLRS</sequence>
<proteinExistence type="predicted"/>